<evidence type="ECO:0000256" key="1">
    <source>
        <dbReference type="SAM" id="MobiDB-lite"/>
    </source>
</evidence>
<feature type="compositionally biased region" description="Low complexity" evidence="1">
    <location>
        <begin position="49"/>
        <end position="62"/>
    </location>
</feature>
<accession>A0AAE0GGN6</accession>
<reference evidence="2 3" key="1">
    <citation type="journal article" date="2015" name="Genome Biol. Evol.">
        <title>Comparative Genomics of a Bacterivorous Green Alga Reveals Evolutionary Causalities and Consequences of Phago-Mixotrophic Mode of Nutrition.</title>
        <authorList>
            <person name="Burns J.A."/>
            <person name="Paasch A."/>
            <person name="Narechania A."/>
            <person name="Kim E."/>
        </authorList>
    </citation>
    <scope>NUCLEOTIDE SEQUENCE [LARGE SCALE GENOMIC DNA]</scope>
    <source>
        <strain evidence="2 3">PLY_AMNH</strain>
    </source>
</reference>
<keyword evidence="3" id="KW-1185">Reference proteome</keyword>
<organism evidence="2 3">
    <name type="scientific">Cymbomonas tetramitiformis</name>
    <dbReference type="NCBI Taxonomy" id="36881"/>
    <lineage>
        <taxon>Eukaryota</taxon>
        <taxon>Viridiplantae</taxon>
        <taxon>Chlorophyta</taxon>
        <taxon>Pyramimonadophyceae</taxon>
        <taxon>Pyramimonadales</taxon>
        <taxon>Pyramimonadaceae</taxon>
        <taxon>Cymbomonas</taxon>
    </lineage>
</organism>
<feature type="compositionally biased region" description="Low complexity" evidence="1">
    <location>
        <begin position="102"/>
        <end position="114"/>
    </location>
</feature>
<sequence length="268" mass="28656">MGAEKEEQREDYIKQLEKRLLQQHRSLNSLRAAASPRVDLRPPSPPFQAGPSSSAPGRPPAGESRAKHSAQTAKYDGPVGSTKVSASDHNIAPPQRHDGPASTSRSSRVSNRSSHTPQRTSSTAPHIRISLREHAASSPQEPALDAFPPAALPSSGGVADDAAADCVAEPSTSALHQDKLQVAERTLLPPALAQAGSSSNETAADIQRGTPLGKVAVNSTCKQCTRRGEGDRSLALWGDRWDFIRCMYFFISLGLRRGRRVVHGISLP</sequence>
<dbReference type="Proteomes" id="UP001190700">
    <property type="component" value="Unassembled WGS sequence"/>
</dbReference>
<gene>
    <name evidence="2" type="ORF">CYMTET_14260</name>
</gene>
<name>A0AAE0GGN6_9CHLO</name>
<feature type="region of interest" description="Disordered" evidence="1">
    <location>
        <begin position="27"/>
        <end position="159"/>
    </location>
</feature>
<feature type="compositionally biased region" description="Polar residues" evidence="1">
    <location>
        <begin position="115"/>
        <end position="124"/>
    </location>
</feature>
<dbReference type="AlphaFoldDB" id="A0AAE0GGN6"/>
<protein>
    <submittedName>
        <fullName evidence="2">Uncharacterized protein</fullName>
    </submittedName>
</protein>
<evidence type="ECO:0000313" key="2">
    <source>
        <dbReference type="EMBL" id="KAK3277749.1"/>
    </source>
</evidence>
<comment type="caution">
    <text evidence="2">The sequence shown here is derived from an EMBL/GenBank/DDBJ whole genome shotgun (WGS) entry which is preliminary data.</text>
</comment>
<feature type="compositionally biased region" description="Low complexity" evidence="1">
    <location>
        <begin position="142"/>
        <end position="159"/>
    </location>
</feature>
<proteinExistence type="predicted"/>
<evidence type="ECO:0000313" key="3">
    <source>
        <dbReference type="Proteomes" id="UP001190700"/>
    </source>
</evidence>
<dbReference type="EMBL" id="LGRX02005944">
    <property type="protein sequence ID" value="KAK3277749.1"/>
    <property type="molecule type" value="Genomic_DNA"/>
</dbReference>